<keyword evidence="5 8" id="KW-1133">Transmembrane helix</keyword>
<sequence>MEKGEPVLREGKSLEETPTWALATVITVMVAFGFLVHHSLKRFGRWLVKTKRKSLLAALEKIEEELMLFGVLSLLMGHWIEFFAKICIKSSALDSRFYPCAKLSDRKKLQLMLVSSSKFSVRLNSTVVRELEAASHRRHESHDYCPEGKDSFASYESLEQLHHFVFVLGVTHVSYSFIAIALAMIKIYSWRAWENHAKASAAQPLQESAPTVEAGLKIRRLSTFIAHNVSHPWSQHGVLVWLLCFSRQFWSSINQADYKALRLGFITTHELPLTYDFHNYMVRSMEEEFRDIVGISVPFWIYCILCVFLDFHGTNIYFWLSFLPAILILLIGTKLHRVVVKLAVENMENSPSEGFHKFNLRDELFWFGRPRFLLRLIQLISFQNAFEMASFLWSLWEIKDPSCFMENRAFLATRLAFGIISQCWCSYITFPLYVIVTQMGSKVKSALISENVRRSLHKWKRRVKERQSSSNSLLRESHSASSLDSMGTELSRGHSMGMSRYGLRTPSERDSASPSSAVQDRPCSPKGKELKAPHRYYFEGDYSRNYDPVDACGHNKDESFDAEDEIHHIEP</sequence>
<dbReference type="InterPro" id="IPR004326">
    <property type="entry name" value="Mlo"/>
</dbReference>
<organism evidence="11 12">
    <name type="scientific">Hibiscus trionum</name>
    <name type="common">Flower of an hour</name>
    <dbReference type="NCBI Taxonomy" id="183268"/>
    <lineage>
        <taxon>Eukaryota</taxon>
        <taxon>Viridiplantae</taxon>
        <taxon>Streptophyta</taxon>
        <taxon>Embryophyta</taxon>
        <taxon>Tracheophyta</taxon>
        <taxon>Spermatophyta</taxon>
        <taxon>Magnoliopsida</taxon>
        <taxon>eudicotyledons</taxon>
        <taxon>Gunneridae</taxon>
        <taxon>Pentapetalae</taxon>
        <taxon>rosids</taxon>
        <taxon>malvids</taxon>
        <taxon>Malvales</taxon>
        <taxon>Malvaceae</taxon>
        <taxon>Malvoideae</taxon>
        <taxon>Hibiscus</taxon>
    </lineage>
</organism>
<keyword evidence="4 8" id="KW-0611">Plant defense</keyword>
<evidence type="ECO:0000256" key="10">
    <source>
        <dbReference type="SAM" id="Phobius"/>
    </source>
</evidence>
<evidence type="ECO:0000256" key="9">
    <source>
        <dbReference type="SAM" id="MobiDB-lite"/>
    </source>
</evidence>
<dbReference type="PANTHER" id="PTHR31942:SF62">
    <property type="entry name" value="MLO-LIKE PROTEIN"/>
    <property type="match status" value="1"/>
</dbReference>
<evidence type="ECO:0000256" key="2">
    <source>
        <dbReference type="ARBA" id="ARBA00006574"/>
    </source>
</evidence>
<comment type="caution">
    <text evidence="11">The sequence shown here is derived from an EMBL/GenBank/DDBJ whole genome shotgun (WGS) entry which is preliminary data.</text>
</comment>
<feature type="transmembrane region" description="Helical" evidence="10">
    <location>
        <begin position="292"/>
        <end position="310"/>
    </location>
</feature>
<feature type="transmembrane region" description="Helical" evidence="10">
    <location>
        <begin position="316"/>
        <end position="333"/>
    </location>
</feature>
<keyword evidence="6 8" id="KW-0472">Membrane</keyword>
<proteinExistence type="inferred from homology"/>
<evidence type="ECO:0000256" key="3">
    <source>
        <dbReference type="ARBA" id="ARBA00022692"/>
    </source>
</evidence>
<feature type="transmembrane region" description="Helical" evidence="10">
    <location>
        <begin position="20"/>
        <end position="40"/>
    </location>
</feature>
<comment type="domain">
    <text evidence="8">The C-terminus contains a calmodulin-binding domain, which binds calmodulin in a calcium-dependent fashion.</text>
</comment>
<dbReference type="Proteomes" id="UP001165190">
    <property type="component" value="Unassembled WGS sequence"/>
</dbReference>
<dbReference type="GO" id="GO:0005516">
    <property type="term" value="F:calmodulin binding"/>
    <property type="evidence" value="ECO:0007669"/>
    <property type="project" value="UniProtKB-KW"/>
</dbReference>
<comment type="similarity">
    <text evidence="2 8">Belongs to the MLO family.</text>
</comment>
<keyword evidence="3 8" id="KW-0812">Transmembrane</keyword>
<dbReference type="GO" id="GO:0016020">
    <property type="term" value="C:membrane"/>
    <property type="evidence" value="ECO:0007669"/>
    <property type="project" value="UniProtKB-SubCell"/>
</dbReference>
<comment type="function">
    <text evidence="8">May be involved in modulation of pathogen defense and leaf cell death.</text>
</comment>
<dbReference type="OrthoDB" id="1388414at2759"/>
<dbReference type="AlphaFoldDB" id="A0A9W7GUX5"/>
<evidence type="ECO:0000256" key="8">
    <source>
        <dbReference type="RuleBase" id="RU280816"/>
    </source>
</evidence>
<evidence type="ECO:0000256" key="6">
    <source>
        <dbReference type="ARBA" id="ARBA00023136"/>
    </source>
</evidence>
<dbReference type="PANTHER" id="PTHR31942">
    <property type="entry name" value="MLO-LIKE PROTEIN 1"/>
    <property type="match status" value="1"/>
</dbReference>
<evidence type="ECO:0000313" key="11">
    <source>
        <dbReference type="EMBL" id="GMI66075.1"/>
    </source>
</evidence>
<accession>A0A9W7GUX5</accession>
<dbReference type="GO" id="GO:0006952">
    <property type="term" value="P:defense response"/>
    <property type="evidence" value="ECO:0007669"/>
    <property type="project" value="UniProtKB-KW"/>
</dbReference>
<dbReference type="Pfam" id="PF03094">
    <property type="entry name" value="Mlo"/>
    <property type="match status" value="1"/>
</dbReference>
<keyword evidence="7 8" id="KW-0568">Pathogenesis-related protein</keyword>
<gene>
    <name evidence="8" type="primary">MLO</name>
    <name evidence="11" type="ORF">HRI_000276800</name>
</gene>
<reference evidence="11" key="1">
    <citation type="submission" date="2023-05" db="EMBL/GenBank/DDBJ databases">
        <title>Genome and transcriptome analyses reveal genes involved in the formation of fine ridges on petal epidermal cells in Hibiscus trionum.</title>
        <authorList>
            <person name="Koshimizu S."/>
            <person name="Masuda S."/>
            <person name="Ishii T."/>
            <person name="Shirasu K."/>
            <person name="Hoshino A."/>
            <person name="Arita M."/>
        </authorList>
    </citation>
    <scope>NUCLEOTIDE SEQUENCE</scope>
    <source>
        <strain evidence="11">Hamamatsu line</strain>
    </source>
</reference>
<evidence type="ECO:0000256" key="4">
    <source>
        <dbReference type="ARBA" id="ARBA00022821"/>
    </source>
</evidence>
<evidence type="ECO:0000256" key="7">
    <source>
        <dbReference type="ARBA" id="ARBA00023265"/>
    </source>
</evidence>
<dbReference type="EMBL" id="BSYR01000004">
    <property type="protein sequence ID" value="GMI66075.1"/>
    <property type="molecule type" value="Genomic_DNA"/>
</dbReference>
<feature type="region of interest" description="Disordered" evidence="9">
    <location>
        <begin position="463"/>
        <end position="532"/>
    </location>
</feature>
<feature type="transmembrane region" description="Helical" evidence="10">
    <location>
        <begin position="61"/>
        <end position="80"/>
    </location>
</feature>
<evidence type="ECO:0000256" key="5">
    <source>
        <dbReference type="ARBA" id="ARBA00022989"/>
    </source>
</evidence>
<comment type="subcellular location">
    <subcellularLocation>
        <location evidence="1 8">Membrane</location>
        <topology evidence="1 8">Multi-pass membrane protein</topology>
    </subcellularLocation>
</comment>
<feature type="compositionally biased region" description="Basic and acidic residues" evidence="9">
    <location>
        <begin position="553"/>
        <end position="571"/>
    </location>
</feature>
<feature type="compositionally biased region" description="Low complexity" evidence="9">
    <location>
        <begin position="468"/>
        <end position="483"/>
    </location>
</feature>
<evidence type="ECO:0000256" key="1">
    <source>
        <dbReference type="ARBA" id="ARBA00004141"/>
    </source>
</evidence>
<name>A0A9W7GUX5_HIBTR</name>
<feature type="region of interest" description="Disordered" evidence="9">
    <location>
        <begin position="548"/>
        <end position="571"/>
    </location>
</feature>
<feature type="transmembrane region" description="Helical" evidence="10">
    <location>
        <begin position="164"/>
        <end position="185"/>
    </location>
</feature>
<evidence type="ECO:0000313" key="12">
    <source>
        <dbReference type="Proteomes" id="UP001165190"/>
    </source>
</evidence>
<keyword evidence="12" id="KW-1185">Reference proteome</keyword>
<keyword evidence="8" id="KW-0112">Calmodulin-binding</keyword>
<protein>
    <recommendedName>
        <fullName evidence="8">MLO-like protein</fullName>
    </recommendedName>
</protein>
<feature type="transmembrane region" description="Helical" evidence="10">
    <location>
        <begin position="415"/>
        <end position="436"/>
    </location>
</feature>